<keyword evidence="3" id="KW-1185">Reference proteome</keyword>
<evidence type="ECO:0000313" key="2">
    <source>
        <dbReference type="EMBL" id="QCD83952.1"/>
    </source>
</evidence>
<dbReference type="Proteomes" id="UP000501690">
    <property type="component" value="Linkage Group LG2"/>
</dbReference>
<evidence type="ECO:0000313" key="3">
    <source>
        <dbReference type="Proteomes" id="UP000501690"/>
    </source>
</evidence>
<accession>A0A4D6L5Z3</accession>
<feature type="region of interest" description="Disordered" evidence="1">
    <location>
        <begin position="1"/>
        <end position="63"/>
    </location>
</feature>
<sequence length="122" mass="14291">MNLNHENEKSIEEYSSLQKGQIKPELTGVEHDDTENWEEYGKIGGSRDSDANQTQDEDGKHNKMKLIKKMQINPEIMLQRRNLMVGETSRGRKDNYRNVNALCWPRLCGRSIEDHKIYNEKN</sequence>
<dbReference type="AlphaFoldDB" id="A0A4D6L5Z3"/>
<gene>
    <name evidence="2" type="ORF">DEO72_LG2g4301</name>
</gene>
<name>A0A4D6L5Z3_VIGUN</name>
<proteinExistence type="predicted"/>
<feature type="compositionally biased region" description="Basic and acidic residues" evidence="1">
    <location>
        <begin position="39"/>
        <end position="50"/>
    </location>
</feature>
<reference evidence="2 3" key="1">
    <citation type="submission" date="2019-04" db="EMBL/GenBank/DDBJ databases">
        <title>An improved genome assembly and genetic linkage map for asparagus bean, Vigna unguiculata ssp. sesquipedialis.</title>
        <authorList>
            <person name="Xia Q."/>
            <person name="Zhang R."/>
            <person name="Dong Y."/>
        </authorList>
    </citation>
    <scope>NUCLEOTIDE SEQUENCE [LARGE SCALE GENOMIC DNA]</scope>
    <source>
        <tissue evidence="2">Leaf</tissue>
    </source>
</reference>
<organism evidence="2 3">
    <name type="scientific">Vigna unguiculata</name>
    <name type="common">Cowpea</name>
    <dbReference type="NCBI Taxonomy" id="3917"/>
    <lineage>
        <taxon>Eukaryota</taxon>
        <taxon>Viridiplantae</taxon>
        <taxon>Streptophyta</taxon>
        <taxon>Embryophyta</taxon>
        <taxon>Tracheophyta</taxon>
        <taxon>Spermatophyta</taxon>
        <taxon>Magnoliopsida</taxon>
        <taxon>eudicotyledons</taxon>
        <taxon>Gunneridae</taxon>
        <taxon>Pentapetalae</taxon>
        <taxon>rosids</taxon>
        <taxon>fabids</taxon>
        <taxon>Fabales</taxon>
        <taxon>Fabaceae</taxon>
        <taxon>Papilionoideae</taxon>
        <taxon>50 kb inversion clade</taxon>
        <taxon>NPAAA clade</taxon>
        <taxon>indigoferoid/millettioid clade</taxon>
        <taxon>Phaseoleae</taxon>
        <taxon>Vigna</taxon>
    </lineage>
</organism>
<evidence type="ECO:0000256" key="1">
    <source>
        <dbReference type="SAM" id="MobiDB-lite"/>
    </source>
</evidence>
<protein>
    <submittedName>
        <fullName evidence="2">Uncharacterized protein</fullName>
    </submittedName>
</protein>
<feature type="compositionally biased region" description="Basic and acidic residues" evidence="1">
    <location>
        <begin position="1"/>
        <end position="12"/>
    </location>
</feature>
<dbReference type="EMBL" id="CP039346">
    <property type="protein sequence ID" value="QCD83952.1"/>
    <property type="molecule type" value="Genomic_DNA"/>
</dbReference>